<dbReference type="PANTHER" id="PTHR35093:SF8">
    <property type="entry name" value="OUTER MEMBRANE PROTEIN NMB0088-RELATED"/>
    <property type="match status" value="1"/>
</dbReference>
<evidence type="ECO:0000313" key="8">
    <source>
        <dbReference type="EMBL" id="MDF1611828.1"/>
    </source>
</evidence>
<evidence type="ECO:0000256" key="4">
    <source>
        <dbReference type="ARBA" id="ARBA00022692"/>
    </source>
</evidence>
<evidence type="ECO:0000256" key="2">
    <source>
        <dbReference type="ARBA" id="ARBA00008163"/>
    </source>
</evidence>
<dbReference type="SUPFAM" id="SSF56935">
    <property type="entry name" value="Porins"/>
    <property type="match status" value="1"/>
</dbReference>
<proteinExistence type="inferred from homology"/>
<reference evidence="8" key="1">
    <citation type="submission" date="2023-03" db="EMBL/GenBank/DDBJ databases">
        <title>Stygiobacter electus gen. nov., sp. nov., facultatively anaerobic thermotolerant bacterium of the class Ignavibacteria from a well of Yessentuki mineral water deposit.</title>
        <authorList>
            <person name="Podosokorskaya O.A."/>
            <person name="Elcheninov A.G."/>
            <person name="Petrova N.F."/>
            <person name="Zavarzina D.G."/>
            <person name="Kublanov I.V."/>
            <person name="Merkel A.Y."/>
        </authorList>
    </citation>
    <scope>NUCLEOTIDE SEQUENCE</scope>
    <source>
        <strain evidence="8">09-Me</strain>
    </source>
</reference>
<organism evidence="8 9">
    <name type="scientific">Stygiobacter electus</name>
    <dbReference type="NCBI Taxonomy" id="3032292"/>
    <lineage>
        <taxon>Bacteria</taxon>
        <taxon>Pseudomonadati</taxon>
        <taxon>Ignavibacteriota</taxon>
        <taxon>Ignavibacteria</taxon>
        <taxon>Ignavibacteriales</taxon>
        <taxon>Melioribacteraceae</taxon>
        <taxon>Stygiobacter</taxon>
    </lineage>
</organism>
<evidence type="ECO:0000256" key="1">
    <source>
        <dbReference type="ARBA" id="ARBA00004571"/>
    </source>
</evidence>
<comment type="caution">
    <text evidence="8">The sequence shown here is derived from an EMBL/GenBank/DDBJ whole genome shotgun (WGS) entry which is preliminary data.</text>
</comment>
<evidence type="ECO:0000313" key="9">
    <source>
        <dbReference type="Proteomes" id="UP001221302"/>
    </source>
</evidence>
<evidence type="ECO:0000256" key="6">
    <source>
        <dbReference type="ARBA" id="ARBA00023136"/>
    </source>
</evidence>
<comment type="subcellular location">
    <subcellularLocation>
        <location evidence="1">Cell outer membrane</location>
        <topology evidence="1">Multi-pass membrane protein</topology>
    </subcellularLocation>
</comment>
<keyword evidence="3" id="KW-1134">Transmembrane beta strand</keyword>
<dbReference type="EMBL" id="JARGDL010000007">
    <property type="protein sequence ID" value="MDF1611828.1"/>
    <property type="molecule type" value="Genomic_DNA"/>
</dbReference>
<dbReference type="Pfam" id="PF03349">
    <property type="entry name" value="Toluene_X"/>
    <property type="match status" value="1"/>
</dbReference>
<accession>A0AAE3P2F0</accession>
<dbReference type="AlphaFoldDB" id="A0AAE3P2F0"/>
<sequence length="481" mass="54799">MNTYKNIFIIILTLLAFQIKAQNYNDVLRLSEENIITNARFLGMGNTAISFSNDLVAGLFNPAGIALLRKGEIDFSFNSNSFSNDATFFNGFSKSNNTSSRFNQVGVALPVPTSRGSLTFAFGYNINQDFNRVLNFNGFNDGNNSMIQDLTNYNDDIAYNLALSYPLYDKNNKYIKDTTLVNGRLNQSGDISNSGKISNWYFTAGIEIDKDVFLGGSISIMNGEFYKIRDYWEKDLKDLYPSNLLLDPVEPKSSDFQEFYFRDRLNWSLSGYEFKLGIISKINENINVGLAVRFPQVFSIKEGYSVYATSKFRNSFWEDNVPESKIEYDITTPYVYSGGISYKNDNLLLALDAKLIDYATAEFTAGFDKNIRLDKNKEINDLFKSVVNLNAGGEYFVPNLKLTLRAGFMYKPSAFKDDPSDFDKKFITLGAGYKLSKKLNLDFAYAYGWWKDIGDNYGSNLSRIYQDISIRNFLTTLKYYF</sequence>
<dbReference type="Gene3D" id="2.40.160.60">
    <property type="entry name" value="Outer membrane protein transport protein (OMPP1/FadL/TodX)"/>
    <property type="match status" value="1"/>
</dbReference>
<evidence type="ECO:0000256" key="7">
    <source>
        <dbReference type="ARBA" id="ARBA00023237"/>
    </source>
</evidence>
<comment type="similarity">
    <text evidence="2">Belongs to the OmpP1/FadL family.</text>
</comment>
<dbReference type="InterPro" id="IPR005017">
    <property type="entry name" value="OMPP1/FadL/TodX"/>
</dbReference>
<dbReference type="RefSeq" id="WP_321535595.1">
    <property type="nucleotide sequence ID" value="NZ_JARGDL010000007.1"/>
</dbReference>
<evidence type="ECO:0000256" key="5">
    <source>
        <dbReference type="ARBA" id="ARBA00022729"/>
    </source>
</evidence>
<evidence type="ECO:0000256" key="3">
    <source>
        <dbReference type="ARBA" id="ARBA00022452"/>
    </source>
</evidence>
<keyword evidence="9" id="KW-1185">Reference proteome</keyword>
<keyword evidence="7" id="KW-0998">Cell outer membrane</keyword>
<dbReference type="PANTHER" id="PTHR35093">
    <property type="entry name" value="OUTER MEMBRANE PROTEIN NMB0088-RELATED"/>
    <property type="match status" value="1"/>
</dbReference>
<dbReference type="Proteomes" id="UP001221302">
    <property type="component" value="Unassembled WGS sequence"/>
</dbReference>
<gene>
    <name evidence="8" type="ORF">P0M35_06675</name>
</gene>
<protein>
    <submittedName>
        <fullName evidence="8">Outer membrane protein transport protein</fullName>
    </submittedName>
</protein>
<dbReference type="GO" id="GO:0009279">
    <property type="term" value="C:cell outer membrane"/>
    <property type="evidence" value="ECO:0007669"/>
    <property type="project" value="UniProtKB-SubCell"/>
</dbReference>
<keyword evidence="6" id="KW-0472">Membrane</keyword>
<keyword evidence="4" id="KW-0812">Transmembrane</keyword>
<dbReference type="GO" id="GO:0015483">
    <property type="term" value="F:long-chain fatty acid transporting porin activity"/>
    <property type="evidence" value="ECO:0007669"/>
    <property type="project" value="TreeGrafter"/>
</dbReference>
<name>A0AAE3P2F0_9BACT</name>
<keyword evidence="5" id="KW-0732">Signal</keyword>